<name>C5B413_METEA</name>
<dbReference type="HOGENOM" id="CLU_2451174_0_0_5"/>
<organism evidence="2 3">
    <name type="scientific">Methylorubrum extorquens (strain ATCC 14718 / DSM 1338 / JCM 2805 / NCIMB 9133 / AM1)</name>
    <name type="common">Methylobacterium extorquens</name>
    <dbReference type="NCBI Taxonomy" id="272630"/>
    <lineage>
        <taxon>Bacteria</taxon>
        <taxon>Pseudomonadati</taxon>
        <taxon>Pseudomonadota</taxon>
        <taxon>Alphaproteobacteria</taxon>
        <taxon>Hyphomicrobiales</taxon>
        <taxon>Methylobacteriaceae</taxon>
        <taxon>Methylorubrum</taxon>
    </lineage>
</organism>
<dbReference type="AlphaFoldDB" id="C5B413"/>
<accession>C5B413</accession>
<geneLocation type="plasmid" evidence="2 3">
    <name>megaplasmid</name>
</geneLocation>
<sequence>MVDDKDRRIAELETALAEKTRQWEAAKRIAVEQGHHRILRERAEAENAMLRQALVALGGEQAVADALRSPGHVAPEVSPEQEAVTPRFG</sequence>
<dbReference type="RefSeq" id="WP_012753679.1">
    <property type="nucleotide sequence ID" value="NC_012811.1"/>
</dbReference>
<reference evidence="2 3" key="1">
    <citation type="journal article" date="2009" name="PLoS ONE">
        <title>Methylobacterium genome sequences: a reference blueprint to investigate microbial metabolism of C1 compounds from natural and industrial sources.</title>
        <authorList>
            <person name="Vuilleumier S."/>
            <person name="Chistoserdova L."/>
            <person name="Lee M.-C."/>
            <person name="Bringel F."/>
            <person name="Lajus A."/>
            <person name="Zhou Y."/>
            <person name="Gourion B."/>
            <person name="Barbe V."/>
            <person name="Chang J."/>
            <person name="Cruveiller S."/>
            <person name="Dossat C."/>
            <person name="Gillett W."/>
            <person name="Gruffaz C."/>
            <person name="Haugen E."/>
            <person name="Hourcade E."/>
            <person name="Levy R."/>
            <person name="Mangenot S."/>
            <person name="Muller E."/>
            <person name="Nadalig T."/>
            <person name="Pagni M."/>
            <person name="Penny C."/>
            <person name="Peyraud R."/>
            <person name="Robinson D.G."/>
            <person name="Roche D."/>
            <person name="Rouy Z."/>
            <person name="Saenampechek C."/>
            <person name="Salvignol G."/>
            <person name="Vallenet D."/>
            <person name="Wu Z."/>
            <person name="Marx C.J."/>
            <person name="Vorholt J.A."/>
            <person name="Olson M.V."/>
            <person name="Kaul R."/>
            <person name="Weissenbach J."/>
            <person name="Medigue C."/>
            <person name="Lidstrom M.E."/>
        </authorList>
    </citation>
    <scope>NUCLEOTIDE SEQUENCE [LARGE SCALE GENOMIC DNA]</scope>
    <source>
        <strain evidence="3">ATCC 14718 / DSM 1338 / JCM 2805 / NCIMB 9133 / AM1</strain>
    </source>
</reference>
<evidence type="ECO:0000256" key="1">
    <source>
        <dbReference type="SAM" id="Coils"/>
    </source>
</evidence>
<gene>
    <name evidence="2" type="ordered locus">MexAM1_META2p0322</name>
</gene>
<evidence type="ECO:0000313" key="3">
    <source>
        <dbReference type="Proteomes" id="UP000009081"/>
    </source>
</evidence>
<feature type="coiled-coil region" evidence="1">
    <location>
        <begin position="2"/>
        <end position="60"/>
    </location>
</feature>
<proteinExistence type="predicted"/>
<dbReference type="KEGG" id="mea:Mex_2p0322"/>
<keyword evidence="2" id="KW-0614">Plasmid</keyword>
<protein>
    <submittedName>
        <fullName evidence="2">Uncharacterized protein</fullName>
    </submittedName>
</protein>
<keyword evidence="1" id="KW-0175">Coiled coil</keyword>
<evidence type="ECO:0000313" key="2">
    <source>
        <dbReference type="EMBL" id="ACS43195.1"/>
    </source>
</evidence>
<keyword evidence="3" id="KW-1185">Reference proteome</keyword>
<dbReference type="Proteomes" id="UP000009081">
    <property type="component" value="Plasmid megaplasmid"/>
</dbReference>
<dbReference type="EMBL" id="CP001511">
    <property type="protein sequence ID" value="ACS43195.1"/>
    <property type="molecule type" value="Genomic_DNA"/>
</dbReference>